<dbReference type="PROSITE" id="PS51192">
    <property type="entry name" value="HELICASE_ATP_BIND_1"/>
    <property type="match status" value="1"/>
</dbReference>
<dbReference type="OrthoDB" id="2320933at2759"/>
<dbReference type="InterPro" id="IPR001650">
    <property type="entry name" value="Helicase_C-like"/>
</dbReference>
<dbReference type="Pfam" id="PF23002">
    <property type="entry name" value="PIN-like_DDX60"/>
    <property type="match status" value="1"/>
</dbReference>
<feature type="compositionally biased region" description="Basic residues" evidence="5">
    <location>
        <begin position="701"/>
        <end position="711"/>
    </location>
</feature>
<dbReference type="InterPro" id="IPR027417">
    <property type="entry name" value="P-loop_NTPase"/>
</dbReference>
<evidence type="ECO:0000256" key="2">
    <source>
        <dbReference type="ARBA" id="ARBA00022801"/>
    </source>
</evidence>
<feature type="non-terminal residue" evidence="8">
    <location>
        <position position="1714"/>
    </location>
</feature>
<dbReference type="SMART" id="SM00487">
    <property type="entry name" value="DEXDc"/>
    <property type="match status" value="1"/>
</dbReference>
<dbReference type="GO" id="GO:0005737">
    <property type="term" value="C:cytoplasm"/>
    <property type="evidence" value="ECO:0007669"/>
    <property type="project" value="TreeGrafter"/>
</dbReference>
<evidence type="ECO:0000256" key="1">
    <source>
        <dbReference type="ARBA" id="ARBA00022741"/>
    </source>
</evidence>
<keyword evidence="9" id="KW-1185">Reference proteome</keyword>
<accession>A0A9N8W4A6</accession>
<dbReference type="FunFam" id="3.40.50.300:FF:001039">
    <property type="entry name" value="ATP-dependent RNA helicase DDX60"/>
    <property type="match status" value="1"/>
</dbReference>
<protein>
    <submittedName>
        <fullName evidence="8">3281_t:CDS:1</fullName>
    </submittedName>
</protein>
<evidence type="ECO:0000256" key="3">
    <source>
        <dbReference type="ARBA" id="ARBA00022806"/>
    </source>
</evidence>
<keyword evidence="3" id="KW-0347">Helicase</keyword>
<evidence type="ECO:0000313" key="8">
    <source>
        <dbReference type="EMBL" id="CAG8471575.1"/>
    </source>
</evidence>
<feature type="region of interest" description="Disordered" evidence="5">
    <location>
        <begin position="1166"/>
        <end position="1216"/>
    </location>
</feature>
<comment type="caution">
    <text evidence="8">The sequence shown here is derived from an EMBL/GenBank/DDBJ whole genome shotgun (WGS) entry which is preliminary data.</text>
</comment>
<keyword evidence="1" id="KW-0547">Nucleotide-binding</keyword>
<dbReference type="InterPro" id="IPR014001">
    <property type="entry name" value="Helicase_ATP-bd"/>
</dbReference>
<evidence type="ECO:0000313" key="9">
    <source>
        <dbReference type="Proteomes" id="UP000789342"/>
    </source>
</evidence>
<dbReference type="GO" id="GO:0003676">
    <property type="term" value="F:nucleic acid binding"/>
    <property type="evidence" value="ECO:0007669"/>
    <property type="project" value="InterPro"/>
</dbReference>
<dbReference type="SMART" id="SM00490">
    <property type="entry name" value="HELICc"/>
    <property type="match status" value="1"/>
</dbReference>
<evidence type="ECO:0000256" key="4">
    <source>
        <dbReference type="ARBA" id="ARBA00022840"/>
    </source>
</evidence>
<dbReference type="InterPro" id="IPR052431">
    <property type="entry name" value="SKI2_subfamily_helicases"/>
</dbReference>
<dbReference type="InterPro" id="IPR011545">
    <property type="entry name" value="DEAD/DEAH_box_helicase_dom"/>
</dbReference>
<dbReference type="Pfam" id="PF00270">
    <property type="entry name" value="DEAD"/>
    <property type="match status" value="1"/>
</dbReference>
<dbReference type="EMBL" id="CAJVPV010000730">
    <property type="protein sequence ID" value="CAG8471575.1"/>
    <property type="molecule type" value="Genomic_DNA"/>
</dbReference>
<dbReference type="PANTHER" id="PTHR44533:SF4">
    <property type="entry name" value="DEAD_H RNA HELICASE, PUTATIVE-RELATED"/>
    <property type="match status" value="1"/>
</dbReference>
<dbReference type="SUPFAM" id="SSF52540">
    <property type="entry name" value="P-loop containing nucleoside triphosphate hydrolases"/>
    <property type="match status" value="1"/>
</dbReference>
<name>A0A9N8W4A6_9GLOM</name>
<dbReference type="GO" id="GO:0016787">
    <property type="term" value="F:hydrolase activity"/>
    <property type="evidence" value="ECO:0007669"/>
    <property type="project" value="UniProtKB-KW"/>
</dbReference>
<feature type="domain" description="Helicase C-terminal" evidence="7">
    <location>
        <begin position="1202"/>
        <end position="1380"/>
    </location>
</feature>
<dbReference type="InterPro" id="IPR055124">
    <property type="entry name" value="PIN-like_DDX60"/>
</dbReference>
<feature type="domain" description="Helicase ATP-binding" evidence="6">
    <location>
        <begin position="783"/>
        <end position="951"/>
    </location>
</feature>
<feature type="region of interest" description="Disordered" evidence="5">
    <location>
        <begin position="687"/>
        <end position="730"/>
    </location>
</feature>
<dbReference type="Pfam" id="PF26076">
    <property type="entry name" value="WHD_DDX60"/>
    <property type="match status" value="1"/>
</dbReference>
<dbReference type="PROSITE" id="PS51194">
    <property type="entry name" value="HELICASE_CTER"/>
    <property type="match status" value="1"/>
</dbReference>
<keyword evidence="4" id="KW-0067">ATP-binding</keyword>
<dbReference type="Pfam" id="PF00271">
    <property type="entry name" value="Helicase_C"/>
    <property type="match status" value="1"/>
</dbReference>
<evidence type="ECO:0000259" key="6">
    <source>
        <dbReference type="PROSITE" id="PS51192"/>
    </source>
</evidence>
<proteinExistence type="predicted"/>
<feature type="compositionally biased region" description="Basic residues" evidence="5">
    <location>
        <begin position="1188"/>
        <end position="1199"/>
    </location>
</feature>
<evidence type="ECO:0000256" key="5">
    <source>
        <dbReference type="SAM" id="MobiDB-lite"/>
    </source>
</evidence>
<evidence type="ECO:0000259" key="7">
    <source>
        <dbReference type="PROSITE" id="PS51194"/>
    </source>
</evidence>
<dbReference type="PANTHER" id="PTHR44533">
    <property type="entry name" value="DEAD/H RNA HELICASE, PUTATIVE-RELATED"/>
    <property type="match status" value="1"/>
</dbReference>
<dbReference type="GO" id="GO:0005524">
    <property type="term" value="F:ATP binding"/>
    <property type="evidence" value="ECO:0007669"/>
    <property type="project" value="UniProtKB-KW"/>
</dbReference>
<dbReference type="Gene3D" id="3.40.50.300">
    <property type="entry name" value="P-loop containing nucleotide triphosphate hydrolases"/>
    <property type="match status" value="2"/>
</dbReference>
<gene>
    <name evidence="8" type="ORF">AMORRO_LOCUS1881</name>
</gene>
<feature type="compositionally biased region" description="Acidic residues" evidence="5">
    <location>
        <begin position="1202"/>
        <end position="1212"/>
    </location>
</feature>
<dbReference type="InterPro" id="IPR059032">
    <property type="entry name" value="WHD_DDX60"/>
</dbReference>
<keyword evidence="2" id="KW-0378">Hydrolase</keyword>
<dbReference type="Proteomes" id="UP000789342">
    <property type="component" value="Unassembled WGS sequence"/>
</dbReference>
<reference evidence="8" key="1">
    <citation type="submission" date="2021-06" db="EMBL/GenBank/DDBJ databases">
        <authorList>
            <person name="Kallberg Y."/>
            <person name="Tangrot J."/>
            <person name="Rosling A."/>
        </authorList>
    </citation>
    <scope>NUCLEOTIDE SEQUENCE</scope>
    <source>
        <strain evidence="8">CL551</strain>
    </source>
</reference>
<sequence length="1714" mass="197745">KNMEESLSASDLLQYLNSWYSKTRVEYVDLAGDFGGGGLFVLEGDSLLYNFLFNPETHLLDFNAAFGGGQFLALTFLVETFIDKLKQRECKFHIVFFDTHKAIWNDPKFRVAREIVLSHLKSYQDVTGISIYEFDDWWGIDFATYIKERQPLFVLLGDGTTENPEIDSINIEKSNASIAWRGLIYHTLHNDLSVALIPGMEFRDSRAKAFVFNRDGNVNLETQAAKTGIISTCKNRLEEDKSQKQNVVDFTLSDDEKSLINSQNQTMWINGGKRVVLVILSLVGILRNKSSPEYWLLARLFLLHVYLLDDIALKSRTLPQLSEETENLATKFLDDFFDYCDYTLTSGIPNKALKNFEDLKNNLADLLDARLFASLVSFQRSGDLNYDKLPEAFKQGFDAAWHLLEGLSNEKLSEIVDNISKYSKKLPKLEPITYELYDVNLSLLPFNYDFFSNYLGDMDLEHASDDEIEVDTGVFGQSGSIPLEDITAWLPSESNEIQGRREYQKYVRFMERYAKSLNGTQGYYTQAISTEKKQAETKSVGKQKKSSTKLLEQIKEDKLKKTLEDSERFLDNAIEEISKFDVDSRLEQFKIKFVNEDKLKHPITRVRAQFYKLQILLESWSSYCRLRKISKKRIKDWYNTPVELYRQVFYIAFNYKEYLDRERYDVLLDVLQRLGMNDSRDRLIKMVENKELSTSTGNKEKQKKKGKGGSSKKKESTSSNSSPFPPLKFEMPRSSINLKLDDDLSDARFQMLHAGHLMDKNTNSVDDPRVPQFKPDKWQHEVLNIIDRNESALICCPTSSGKTFISFYAMEKVLREDDEGILIYVAPTKALVNQVSAEVYGRFKKNYGKGGKSSWGIFTREYRENHDICQILITVPEMLEILLLDPNSVKWVSKIRRIIFDEIHCIGEDRTGVIWEHLILLSQVPILALSATVGNPEEFTNWIKKAQKKRGYETRLIKTTKRYSDLMQFTYIPKYPLREFNTLNPKEYEDSLVPIHPFSALSPVLVAENGIPPDIKLVPGQCVELWDMMNRVSNEDPDIQHLDPDQYFEDIGYIVKDDADRYEDELKKLFVTWTRDSSKSASAREVISRLDNFKNHFEELENKAKVEDVDIYHDDFLKHSIVNLLAELSAQDKLPAIMFHMDRTGCNKLALHLEKLLREGEQLKRDNDEEYQTKKKNAMAQKEMQDKFKKRTRDVKKKSKADDDDDLEEVDEPPPPVFDWEAHDPDFTFVSPKYRMSIKEYEELKGSLRYKMTGDLAGLVDALDRGIGCHHAGLPKKYIQAVEILFRMRHLRVVFATGTLALGINMPARSVVFVGDSISLTALQFRQMAGRSGRRGFDPLGNVIFFGITQTKIKGLLTSGLARLSGNFPLTTTLVLRSLTLLKQSEDKESSEKAASGLFVDSFFCLGKESLARQARYHLRFSIEYLMREKLIDNSCNPINLSGMVAHLSPVEPSNFAMAALFKQGAFHELCSEIEDAEQLEQTLVLILAYIFNRIKLRSINKDWYKDILTEYPSKIYLPLLPEKVKNVLDQHNDRILKIYTEYVVSFAKKNDSKIGSDNILPLSKLQFLTQSRGTENTLISKLETQSVPFYARSPFISMCSSLGDQFYTIHDLINHIHSKIHLDLNSIPYIRTDERFLNSYILDFYIHGDEKVLTLANGIKPGDVWQLLRDFEIILDTIITSLRMRLMDDEKLVLDKFESVRKRFHEKFEKMWA</sequence>
<dbReference type="GO" id="GO:0004386">
    <property type="term" value="F:helicase activity"/>
    <property type="evidence" value="ECO:0007669"/>
    <property type="project" value="UniProtKB-KW"/>
</dbReference>
<organism evidence="8 9">
    <name type="scientific">Acaulospora morrowiae</name>
    <dbReference type="NCBI Taxonomy" id="94023"/>
    <lineage>
        <taxon>Eukaryota</taxon>
        <taxon>Fungi</taxon>
        <taxon>Fungi incertae sedis</taxon>
        <taxon>Mucoromycota</taxon>
        <taxon>Glomeromycotina</taxon>
        <taxon>Glomeromycetes</taxon>
        <taxon>Diversisporales</taxon>
        <taxon>Acaulosporaceae</taxon>
        <taxon>Acaulospora</taxon>
    </lineage>
</organism>